<dbReference type="EMBL" id="BEZZ01097639">
    <property type="protein sequence ID" value="GCC42878.1"/>
    <property type="molecule type" value="Genomic_DNA"/>
</dbReference>
<gene>
    <name evidence="1" type="ORF">chiPu_0027202</name>
</gene>
<organism evidence="1 2">
    <name type="scientific">Chiloscyllium punctatum</name>
    <name type="common">Brownbanded bambooshark</name>
    <name type="synonym">Hemiscyllium punctatum</name>
    <dbReference type="NCBI Taxonomy" id="137246"/>
    <lineage>
        <taxon>Eukaryota</taxon>
        <taxon>Metazoa</taxon>
        <taxon>Chordata</taxon>
        <taxon>Craniata</taxon>
        <taxon>Vertebrata</taxon>
        <taxon>Chondrichthyes</taxon>
        <taxon>Elasmobranchii</taxon>
        <taxon>Galeomorphii</taxon>
        <taxon>Galeoidea</taxon>
        <taxon>Orectolobiformes</taxon>
        <taxon>Hemiscylliidae</taxon>
        <taxon>Chiloscyllium</taxon>
    </lineage>
</organism>
<dbReference type="AlphaFoldDB" id="A0A401TJS4"/>
<dbReference type="Proteomes" id="UP000287033">
    <property type="component" value="Unassembled WGS sequence"/>
</dbReference>
<reference evidence="1 2" key="1">
    <citation type="journal article" date="2018" name="Nat. Ecol. Evol.">
        <title>Shark genomes provide insights into elasmobranch evolution and the origin of vertebrates.</title>
        <authorList>
            <person name="Hara Y"/>
            <person name="Yamaguchi K"/>
            <person name="Onimaru K"/>
            <person name="Kadota M"/>
            <person name="Koyanagi M"/>
            <person name="Keeley SD"/>
            <person name="Tatsumi K"/>
            <person name="Tanaka K"/>
            <person name="Motone F"/>
            <person name="Kageyama Y"/>
            <person name="Nozu R"/>
            <person name="Adachi N"/>
            <person name="Nishimura O"/>
            <person name="Nakagawa R"/>
            <person name="Tanegashima C"/>
            <person name="Kiyatake I"/>
            <person name="Matsumoto R"/>
            <person name="Murakumo K"/>
            <person name="Nishida K"/>
            <person name="Terakita A"/>
            <person name="Kuratani S"/>
            <person name="Sato K"/>
            <person name="Hyodo S Kuraku.S."/>
        </authorList>
    </citation>
    <scope>NUCLEOTIDE SEQUENCE [LARGE SCALE GENOMIC DNA]</scope>
</reference>
<evidence type="ECO:0000313" key="2">
    <source>
        <dbReference type="Proteomes" id="UP000287033"/>
    </source>
</evidence>
<proteinExistence type="predicted"/>
<keyword evidence="2" id="KW-1185">Reference proteome</keyword>
<evidence type="ECO:0000313" key="1">
    <source>
        <dbReference type="EMBL" id="GCC42878.1"/>
    </source>
</evidence>
<comment type="caution">
    <text evidence="1">The sequence shown here is derived from an EMBL/GenBank/DDBJ whole genome shotgun (WGS) entry which is preliminary data.</text>
</comment>
<protein>
    <submittedName>
        <fullName evidence="1">Uncharacterized protein</fullName>
    </submittedName>
</protein>
<name>A0A401TJS4_CHIPU</name>
<sequence>MDKNSDRSMRGNTLLVNSRINCSPETGEFLVASPLQDLIKKTVSEFKNSADLHRMKIALDWFEVSKMNPGAFVVENGNSLILRVPTQSCHREPALLKRGPTPFVPHDEHIPDHGTKDGVIVAPFLGHGEQLLLVKSRTH</sequence>
<accession>A0A401TJS4</accession>